<reference evidence="4 5" key="1">
    <citation type="submission" date="2017-01" db="EMBL/GenBank/DDBJ databases">
        <authorList>
            <person name="Varghese N."/>
            <person name="Submissions S."/>
        </authorList>
    </citation>
    <scope>NUCLEOTIDE SEQUENCE [LARGE SCALE GENOMIC DNA]</scope>
    <source>
        <strain evidence="4 5">ATCC 35905</strain>
    </source>
</reference>
<evidence type="ECO:0000313" key="4">
    <source>
        <dbReference type="EMBL" id="SIQ22798.1"/>
    </source>
</evidence>
<protein>
    <submittedName>
        <fullName evidence="4">Putative transposase</fullName>
    </submittedName>
</protein>
<dbReference type="Gene3D" id="3.30.70.1290">
    <property type="entry name" value="Transposase IS200-like"/>
    <property type="match status" value="1"/>
</dbReference>
<proteinExistence type="predicted"/>
<evidence type="ECO:0000256" key="1">
    <source>
        <dbReference type="SAM" id="Coils"/>
    </source>
</evidence>
<dbReference type="PANTHER" id="PTHR36966:SF1">
    <property type="entry name" value="REP-ASSOCIATED TYROSINE TRANSPOSASE"/>
    <property type="match status" value="1"/>
</dbReference>
<dbReference type="InterPro" id="IPR002686">
    <property type="entry name" value="Transposase_17"/>
</dbReference>
<sequence>MTDYRRNRVPGGTYFFTVNLHDRRLNLLTENIESLRAAIRKTRARLPFHIDAWVVLPDHTHCLWTLPEGDSNFATRWQIIKAEFSRTIPKSEPRSASRTAKAERGIWQRRFWEHTIRDDTDYAAHMDYIHFNPVKHGHAANPAAWPYSTFHQAVAKGLYPATWHPAANTARPLTRTTHATVTTYHQPVKAPDTPRPETADRCDQHFSE</sequence>
<dbReference type="PANTHER" id="PTHR36966">
    <property type="entry name" value="REP-ASSOCIATED TYROSINE TRANSPOSASE"/>
    <property type="match status" value="1"/>
</dbReference>
<comment type="caution">
    <text evidence="4">The sequence shown here is derived from an EMBL/GenBank/DDBJ whole genome shotgun (WGS) entry which is preliminary data.</text>
</comment>
<dbReference type="SMART" id="SM01321">
    <property type="entry name" value="Y1_Tnp"/>
    <property type="match status" value="1"/>
</dbReference>
<dbReference type="Proteomes" id="UP000186308">
    <property type="component" value="Unassembled WGS sequence"/>
</dbReference>
<gene>
    <name evidence="4" type="ORF">SAMN05421828_102269</name>
</gene>
<organism evidence="4 5">
    <name type="scientific">Acidiphilium rubrum</name>
    <dbReference type="NCBI Taxonomy" id="526"/>
    <lineage>
        <taxon>Bacteria</taxon>
        <taxon>Pseudomonadati</taxon>
        <taxon>Pseudomonadota</taxon>
        <taxon>Alphaproteobacteria</taxon>
        <taxon>Acetobacterales</taxon>
        <taxon>Acidocellaceae</taxon>
        <taxon>Acidiphilium</taxon>
    </lineage>
</organism>
<dbReference type="RefSeq" id="WP_076454340.1">
    <property type="nucleotide sequence ID" value="NZ_FTNE01000002.1"/>
</dbReference>
<evidence type="ECO:0000259" key="3">
    <source>
        <dbReference type="SMART" id="SM01321"/>
    </source>
</evidence>
<feature type="domain" description="Transposase IS200-like" evidence="3">
    <location>
        <begin position="9"/>
        <end position="132"/>
    </location>
</feature>
<dbReference type="AlphaFoldDB" id="A0A8G2CID3"/>
<feature type="compositionally biased region" description="Basic and acidic residues" evidence="2">
    <location>
        <begin position="192"/>
        <end position="208"/>
    </location>
</feature>
<feature type="region of interest" description="Disordered" evidence="2">
    <location>
        <begin position="186"/>
        <end position="208"/>
    </location>
</feature>
<keyword evidence="5" id="KW-1185">Reference proteome</keyword>
<evidence type="ECO:0000313" key="5">
    <source>
        <dbReference type="Proteomes" id="UP000186308"/>
    </source>
</evidence>
<dbReference type="Pfam" id="PF01797">
    <property type="entry name" value="Y1_Tnp"/>
    <property type="match status" value="1"/>
</dbReference>
<feature type="coiled-coil region" evidence="1">
    <location>
        <begin position="18"/>
        <end position="45"/>
    </location>
</feature>
<evidence type="ECO:0000256" key="2">
    <source>
        <dbReference type="SAM" id="MobiDB-lite"/>
    </source>
</evidence>
<dbReference type="GO" id="GO:0006313">
    <property type="term" value="P:DNA transposition"/>
    <property type="evidence" value="ECO:0007669"/>
    <property type="project" value="InterPro"/>
</dbReference>
<dbReference type="EMBL" id="FTNE01000002">
    <property type="protein sequence ID" value="SIQ22798.1"/>
    <property type="molecule type" value="Genomic_DNA"/>
</dbReference>
<accession>A0A8G2CID3</accession>
<dbReference type="InterPro" id="IPR052715">
    <property type="entry name" value="RAYT_transposase"/>
</dbReference>
<dbReference type="GO" id="GO:0004803">
    <property type="term" value="F:transposase activity"/>
    <property type="evidence" value="ECO:0007669"/>
    <property type="project" value="InterPro"/>
</dbReference>
<keyword evidence="1" id="KW-0175">Coiled coil</keyword>
<dbReference type="GO" id="GO:0043565">
    <property type="term" value="F:sequence-specific DNA binding"/>
    <property type="evidence" value="ECO:0007669"/>
    <property type="project" value="TreeGrafter"/>
</dbReference>
<dbReference type="NCBIfam" id="NF047646">
    <property type="entry name" value="REP_Tyr_transpos"/>
    <property type="match status" value="1"/>
</dbReference>
<dbReference type="SUPFAM" id="SSF143422">
    <property type="entry name" value="Transposase IS200-like"/>
    <property type="match status" value="1"/>
</dbReference>
<name>A0A8G2CID3_ACIRU</name>
<dbReference type="InterPro" id="IPR036515">
    <property type="entry name" value="Transposase_17_sf"/>
</dbReference>